<keyword evidence="2" id="KW-0378">Hydrolase</keyword>
<dbReference type="EMBL" id="SNRY01009064">
    <property type="protein sequence ID" value="KAA6307586.1"/>
    <property type="molecule type" value="Genomic_DNA"/>
</dbReference>
<dbReference type="EC" id="3.2.1.22" evidence="2"/>
<sequence>MAYRFVNQRKKPFTIQSEEVVYNFGKDVTATVPYVNVGKDGDYKSQFMNSFENTYVTGELSQLNKGKLMFLPLLINSVGEKKVCITEVDLENY</sequence>
<dbReference type="AlphaFoldDB" id="A0A5J4PDP4"/>
<evidence type="ECO:0000313" key="2">
    <source>
        <dbReference type="EMBL" id="KAA6307586.1"/>
    </source>
</evidence>
<proteinExistence type="predicted"/>
<comment type="caution">
    <text evidence="2">The sequence shown here is derived from an EMBL/GenBank/DDBJ whole genome shotgun (WGS) entry which is preliminary data.</text>
</comment>
<dbReference type="Gene3D" id="2.70.98.10">
    <property type="match status" value="1"/>
</dbReference>
<dbReference type="InterPro" id="IPR029486">
    <property type="entry name" value="GH97_N"/>
</dbReference>
<dbReference type="GO" id="GO:0004557">
    <property type="term" value="F:alpha-galactosidase activity"/>
    <property type="evidence" value="ECO:0007669"/>
    <property type="project" value="UniProtKB-EC"/>
</dbReference>
<feature type="domain" description="Glycosyl-hydrolase 97 N-terminal" evidence="1">
    <location>
        <begin position="1"/>
        <end position="93"/>
    </location>
</feature>
<gene>
    <name evidence="2" type="ORF">EZS27_040741</name>
</gene>
<reference evidence="2" key="1">
    <citation type="submission" date="2019-03" db="EMBL/GenBank/DDBJ databases">
        <title>Single cell metagenomics reveals metabolic interactions within the superorganism composed of flagellate Streblomastix strix and complex community of Bacteroidetes bacteria on its surface.</title>
        <authorList>
            <person name="Treitli S.C."/>
            <person name="Kolisko M."/>
            <person name="Husnik F."/>
            <person name="Keeling P."/>
            <person name="Hampl V."/>
        </authorList>
    </citation>
    <scope>NUCLEOTIDE SEQUENCE</scope>
    <source>
        <strain evidence="2">STM</strain>
    </source>
</reference>
<protein>
    <submittedName>
        <fullName evidence="2">Retaining alpha-galactosidase</fullName>
        <ecNumber evidence="2">3.2.1.22</ecNumber>
    </submittedName>
</protein>
<keyword evidence="2" id="KW-0326">Glycosidase</keyword>
<dbReference type="GO" id="GO:0030246">
    <property type="term" value="F:carbohydrate binding"/>
    <property type="evidence" value="ECO:0007669"/>
    <property type="project" value="InterPro"/>
</dbReference>
<dbReference type="Pfam" id="PF14508">
    <property type="entry name" value="GH97_N"/>
    <property type="match status" value="1"/>
</dbReference>
<accession>A0A5J4PDP4</accession>
<evidence type="ECO:0000259" key="1">
    <source>
        <dbReference type="Pfam" id="PF14508"/>
    </source>
</evidence>
<organism evidence="2">
    <name type="scientific">termite gut metagenome</name>
    <dbReference type="NCBI Taxonomy" id="433724"/>
    <lineage>
        <taxon>unclassified sequences</taxon>
        <taxon>metagenomes</taxon>
        <taxon>organismal metagenomes</taxon>
    </lineage>
</organism>
<feature type="non-terminal residue" evidence="2">
    <location>
        <position position="93"/>
    </location>
</feature>
<dbReference type="InterPro" id="IPR014718">
    <property type="entry name" value="GH-type_carb-bd"/>
</dbReference>
<name>A0A5J4PDP4_9ZZZZ</name>